<dbReference type="RefSeq" id="WP_192110105.1">
    <property type="nucleotide sequence ID" value="NZ_JACYXJ010000005.1"/>
</dbReference>
<dbReference type="Proteomes" id="UP000615687">
    <property type="component" value="Unassembled WGS sequence"/>
</dbReference>
<evidence type="ECO:0000313" key="2">
    <source>
        <dbReference type="EMBL" id="MBD8877669.1"/>
    </source>
</evidence>
<dbReference type="InterPro" id="IPR053842">
    <property type="entry name" value="NikA-like"/>
</dbReference>
<sequence length="138" mass="14441">MTPDDITSAATAVSRRRRSETRQRTASVSARLLPSERQAIERAAEAAGCGPGTWARETLTRVAGAPVPSRGVARTELSRAIGKWTGEAGKLGNNLNQLARVANSGGRVDATALDRLRAEVVALHSAVTAHDEGGSEEA</sequence>
<gene>
    <name evidence="2" type="primary">mobC</name>
    <name evidence="2" type="ORF">IG617_15330</name>
</gene>
<organism evidence="2 3">
    <name type="scientific">Roseibium polysiphoniae</name>
    <dbReference type="NCBI Taxonomy" id="2571221"/>
    <lineage>
        <taxon>Bacteria</taxon>
        <taxon>Pseudomonadati</taxon>
        <taxon>Pseudomonadota</taxon>
        <taxon>Alphaproteobacteria</taxon>
        <taxon>Hyphomicrobiales</taxon>
        <taxon>Stappiaceae</taxon>
        <taxon>Roseibium</taxon>
    </lineage>
</organism>
<evidence type="ECO:0000313" key="3">
    <source>
        <dbReference type="Proteomes" id="UP000615687"/>
    </source>
</evidence>
<comment type="caution">
    <text evidence="2">The sequence shown here is derived from an EMBL/GenBank/DDBJ whole genome shotgun (WGS) entry which is preliminary data.</text>
</comment>
<proteinExistence type="predicted"/>
<feature type="region of interest" description="Disordered" evidence="1">
    <location>
        <begin position="1"/>
        <end position="29"/>
    </location>
</feature>
<protein>
    <submittedName>
        <fullName evidence="2">Plasmid mobilization relaxosome protein MobC</fullName>
    </submittedName>
</protein>
<evidence type="ECO:0000256" key="1">
    <source>
        <dbReference type="SAM" id="MobiDB-lite"/>
    </source>
</evidence>
<accession>A0ABR9CDN5</accession>
<dbReference type="EMBL" id="JACYXJ010000005">
    <property type="protein sequence ID" value="MBD8877669.1"/>
    <property type="molecule type" value="Genomic_DNA"/>
</dbReference>
<reference evidence="2 3" key="1">
    <citation type="submission" date="2020-09" db="EMBL/GenBank/DDBJ databases">
        <title>The genome sequence of type strain Labrenzia polysiphoniae KACC 19711.</title>
        <authorList>
            <person name="Liu Y."/>
        </authorList>
    </citation>
    <scope>NUCLEOTIDE SEQUENCE [LARGE SCALE GENOMIC DNA]</scope>
    <source>
        <strain evidence="2 3">KACC 19711</strain>
    </source>
</reference>
<name>A0ABR9CDN5_9HYPH</name>
<keyword evidence="3" id="KW-1185">Reference proteome</keyword>
<dbReference type="Pfam" id="PF21983">
    <property type="entry name" value="NikA-like"/>
    <property type="match status" value="1"/>
</dbReference>